<dbReference type="Proteomes" id="UP001597440">
    <property type="component" value="Unassembled WGS sequence"/>
</dbReference>
<dbReference type="RefSeq" id="WP_210352441.1">
    <property type="nucleotide sequence ID" value="NZ_JAEQMU010000001.1"/>
</dbReference>
<evidence type="ECO:0000313" key="1">
    <source>
        <dbReference type="EMBL" id="MFD2556500.1"/>
    </source>
</evidence>
<reference evidence="2" key="1">
    <citation type="journal article" date="2019" name="Int. J. Syst. Evol. Microbiol.">
        <title>The Global Catalogue of Microorganisms (GCM) 10K type strain sequencing project: providing services to taxonomists for standard genome sequencing and annotation.</title>
        <authorList>
            <consortium name="The Broad Institute Genomics Platform"/>
            <consortium name="The Broad Institute Genome Sequencing Center for Infectious Disease"/>
            <person name="Wu L."/>
            <person name="Ma J."/>
        </authorList>
    </citation>
    <scope>NUCLEOTIDE SEQUENCE [LARGE SCALE GENOMIC DNA]</scope>
    <source>
        <strain evidence="2">KCTC 52298</strain>
    </source>
</reference>
<evidence type="ECO:0000313" key="2">
    <source>
        <dbReference type="Proteomes" id="UP001597440"/>
    </source>
</evidence>
<protein>
    <recommendedName>
        <fullName evidence="3">DUF4843 domain-containing protein</fullName>
    </recommendedName>
</protein>
<organism evidence="1 2">
    <name type="scientific">Sphingobacterium tabacisoli</name>
    <dbReference type="NCBI Taxonomy" id="2044855"/>
    <lineage>
        <taxon>Bacteria</taxon>
        <taxon>Pseudomonadati</taxon>
        <taxon>Bacteroidota</taxon>
        <taxon>Sphingobacteriia</taxon>
        <taxon>Sphingobacteriales</taxon>
        <taxon>Sphingobacteriaceae</taxon>
        <taxon>Sphingobacterium</taxon>
    </lineage>
</organism>
<proteinExistence type="predicted"/>
<dbReference type="PROSITE" id="PS51257">
    <property type="entry name" value="PROKAR_LIPOPROTEIN"/>
    <property type="match status" value="1"/>
</dbReference>
<sequence length="270" mass="30366">MNNSYKKKISELFARILFIGMGLSLLLGCRKASEDFLYKGDMLPVTIKGYNGGSEYMEVKIDTVKFKSIISTGRFDFSEAYLFPENKQTAKLVITEKDTKKVVLERELKKGDGAATINFLYANDKVSDMPDIPALEQGKLKLIYMFKPTVTNYAEPVDIVLGKYYWTPKVFEEIDRIKDVKPYEFTKPITIATFPTVGQQYNGQPTLVSFVAYIYKAGTNELYTKGTEYGWHATSSTAPKPGANAAASKLYVFKEAPAGGNMQFFKELEL</sequence>
<gene>
    <name evidence="1" type="ORF">ACFSQW_19040</name>
</gene>
<name>A0ABW5L7K5_9SPHI</name>
<keyword evidence="2" id="KW-1185">Reference proteome</keyword>
<comment type="caution">
    <text evidence="1">The sequence shown here is derived from an EMBL/GenBank/DDBJ whole genome shotgun (WGS) entry which is preliminary data.</text>
</comment>
<evidence type="ECO:0008006" key="3">
    <source>
        <dbReference type="Google" id="ProtNLM"/>
    </source>
</evidence>
<dbReference type="EMBL" id="JBHULD010000018">
    <property type="protein sequence ID" value="MFD2556500.1"/>
    <property type="molecule type" value="Genomic_DNA"/>
</dbReference>
<accession>A0ABW5L7K5</accession>